<dbReference type="EMBL" id="LR797381">
    <property type="protein sequence ID" value="CAB4212950.1"/>
    <property type="molecule type" value="Genomic_DNA"/>
</dbReference>
<reference evidence="4" key="1">
    <citation type="submission" date="2020-05" db="EMBL/GenBank/DDBJ databases">
        <authorList>
            <person name="Chiriac C."/>
            <person name="Salcher M."/>
            <person name="Ghai R."/>
            <person name="Kavagutti S V."/>
        </authorList>
    </citation>
    <scope>NUCLEOTIDE SEQUENCE</scope>
</reference>
<dbReference type="Gene3D" id="3.90.320.10">
    <property type="match status" value="1"/>
</dbReference>
<protein>
    <submittedName>
        <fullName evidence="4">PD-(D/E)XK nuclease superfamily</fullName>
    </submittedName>
</protein>
<accession>A0A6J5S0C7</accession>
<gene>
    <name evidence="3" type="ORF">UFOVP1091_46</name>
    <name evidence="4" type="ORF">UFOVP1335_55</name>
    <name evidence="5" type="ORF">UFOVP1445_46</name>
    <name evidence="2" type="ORF">UFOVP914_21</name>
</gene>
<dbReference type="InterPro" id="IPR011604">
    <property type="entry name" value="PDDEXK-like_dom_sf"/>
</dbReference>
<feature type="domain" description="PD-(D/E)XK endonuclease-like" evidence="1">
    <location>
        <begin position="17"/>
        <end position="264"/>
    </location>
</feature>
<dbReference type="EMBL" id="LR796864">
    <property type="protein sequence ID" value="CAB4171231.1"/>
    <property type="molecule type" value="Genomic_DNA"/>
</dbReference>
<evidence type="ECO:0000313" key="2">
    <source>
        <dbReference type="EMBL" id="CAB4171231.1"/>
    </source>
</evidence>
<name>A0A6J5S0C7_9CAUD</name>
<evidence type="ECO:0000259" key="1">
    <source>
        <dbReference type="Pfam" id="PF12705"/>
    </source>
</evidence>
<dbReference type="InterPro" id="IPR038726">
    <property type="entry name" value="PDDEXK_AddAB-type"/>
</dbReference>
<sequence length="278" mass="31245">MKVDEENKRVLVRQSWLKDMLLCPERARLSVTKPEFRTQNDSAAIGTAVHSGIESLLSGRCSVADAPDISLVKFKEMEVEGVRHTNVNPESWHGHVIGLTKAFIADILPNVPSGGACEAHFEVPTGQFVNGYELWFEGTMDYLHKDGIWDWKTAARKYSLLEKQSQDVQSAIYSFAGNKLGVTELKSVFNFGVMIRTNNPYGQILSVTRSKAHSDFVIKQALSAVAVVFAMTEKTGIPTDERWLINDQHYLCSQRWCPWWSVCKGAHISEPDNQLEVE</sequence>
<proteinExistence type="predicted"/>
<evidence type="ECO:0000313" key="3">
    <source>
        <dbReference type="EMBL" id="CAB4183273.1"/>
    </source>
</evidence>
<dbReference type="EMBL" id="LR797281">
    <property type="protein sequence ID" value="CAB4199538.1"/>
    <property type="molecule type" value="Genomic_DNA"/>
</dbReference>
<organism evidence="4">
    <name type="scientific">uncultured Caudovirales phage</name>
    <dbReference type="NCBI Taxonomy" id="2100421"/>
    <lineage>
        <taxon>Viruses</taxon>
        <taxon>Duplodnaviria</taxon>
        <taxon>Heunggongvirae</taxon>
        <taxon>Uroviricota</taxon>
        <taxon>Caudoviricetes</taxon>
        <taxon>Peduoviridae</taxon>
        <taxon>Maltschvirus</taxon>
        <taxon>Maltschvirus maltsch</taxon>
    </lineage>
</organism>
<evidence type="ECO:0000313" key="5">
    <source>
        <dbReference type="EMBL" id="CAB4212950.1"/>
    </source>
</evidence>
<dbReference type="EMBL" id="LR797033">
    <property type="protein sequence ID" value="CAB4183273.1"/>
    <property type="molecule type" value="Genomic_DNA"/>
</dbReference>
<evidence type="ECO:0000313" key="4">
    <source>
        <dbReference type="EMBL" id="CAB4199538.1"/>
    </source>
</evidence>
<dbReference type="Pfam" id="PF12705">
    <property type="entry name" value="PDDEXK_1"/>
    <property type="match status" value="1"/>
</dbReference>